<evidence type="ECO:0000256" key="7">
    <source>
        <dbReference type="SAM" id="Phobius"/>
    </source>
</evidence>
<evidence type="ECO:0000313" key="9">
    <source>
        <dbReference type="Proteomes" id="UP000028545"/>
    </source>
</evidence>
<dbReference type="PROSITE" id="PS00216">
    <property type="entry name" value="SUGAR_TRANSPORT_1"/>
    <property type="match status" value="1"/>
</dbReference>
<evidence type="ECO:0000313" key="8">
    <source>
        <dbReference type="EMBL" id="KEZ41659.1"/>
    </source>
</evidence>
<dbReference type="PANTHER" id="PTHR23501">
    <property type="entry name" value="MAJOR FACILITATOR SUPERFAMILY"/>
    <property type="match status" value="1"/>
</dbReference>
<dbReference type="Gene3D" id="1.20.1250.20">
    <property type="entry name" value="MFS general substrate transporter like domains"/>
    <property type="match status" value="1"/>
</dbReference>
<dbReference type="PANTHER" id="PTHR23501:SF187">
    <property type="entry name" value="MAJOR FACILITATOR SUPERFAMILY (MFS) PROFILE DOMAIN-CONTAINING PROTEIN"/>
    <property type="match status" value="1"/>
</dbReference>
<feature type="transmembrane region" description="Helical" evidence="7">
    <location>
        <begin position="314"/>
        <end position="333"/>
    </location>
</feature>
<organism evidence="8 9">
    <name type="scientific">Pseudallescheria apiosperma</name>
    <name type="common">Scedosporium apiospermum</name>
    <dbReference type="NCBI Taxonomy" id="563466"/>
    <lineage>
        <taxon>Eukaryota</taxon>
        <taxon>Fungi</taxon>
        <taxon>Dikarya</taxon>
        <taxon>Ascomycota</taxon>
        <taxon>Pezizomycotina</taxon>
        <taxon>Sordariomycetes</taxon>
        <taxon>Hypocreomycetidae</taxon>
        <taxon>Microascales</taxon>
        <taxon>Microascaceae</taxon>
        <taxon>Scedosporium</taxon>
    </lineage>
</organism>
<keyword evidence="6" id="KW-0325">Glycoprotein</keyword>
<feature type="transmembrane region" description="Helical" evidence="7">
    <location>
        <begin position="51"/>
        <end position="70"/>
    </location>
</feature>
<dbReference type="InterPro" id="IPR011701">
    <property type="entry name" value="MFS"/>
</dbReference>
<dbReference type="GO" id="GO:0005886">
    <property type="term" value="C:plasma membrane"/>
    <property type="evidence" value="ECO:0007669"/>
    <property type="project" value="TreeGrafter"/>
</dbReference>
<keyword evidence="3 7" id="KW-0812">Transmembrane</keyword>
<protein>
    <recommendedName>
        <fullName evidence="10">Major facilitator superfamily (MFS) profile domain-containing protein</fullName>
    </recommendedName>
</protein>
<dbReference type="EMBL" id="JOWA01000109">
    <property type="protein sequence ID" value="KEZ41659.1"/>
    <property type="molecule type" value="Genomic_DNA"/>
</dbReference>
<evidence type="ECO:0000256" key="4">
    <source>
        <dbReference type="ARBA" id="ARBA00022989"/>
    </source>
</evidence>
<feature type="transmembrane region" description="Helical" evidence="7">
    <location>
        <begin position="385"/>
        <end position="403"/>
    </location>
</feature>
<feature type="transmembrane region" description="Helical" evidence="7">
    <location>
        <begin position="111"/>
        <end position="129"/>
    </location>
</feature>
<evidence type="ECO:0000256" key="2">
    <source>
        <dbReference type="ARBA" id="ARBA00022448"/>
    </source>
</evidence>
<feature type="transmembrane region" description="Helical" evidence="7">
    <location>
        <begin position="141"/>
        <end position="165"/>
    </location>
</feature>
<sequence>MTNDNMKNPSTAIGNYPGEGINHGCNDSGDQNVVEEQLGEDKFGKGKSWRFWAIFPALITAFLPVIGQLADSWGRRWLMIGSVAIFTLGSGICGGADNAAVLIAGRERGKFIGLVNAFFAIGLFVGPFIGGTIIENTSWRWVFWISLPVGGVALVMLFAFLRVNYVQAPFKEKMKRIDYLGSIMVLGSTTSILYALTYAGTDYAWSDARVLTPLIIGVLGLITFHSYEASQFCAYPTIPPHLFGNRTSSIAFLITFIHSLTTLWALYFLPVYFQAVQLATPSQSGVRILPTVLGMLPAAVISAQYLTRTGKYKLLHIVGMVLMAGGMGSFAALEAESHAALWIILQLVASLGNGILATSVLPAVQAGLTDEDNASSTATWAYIRSYGAIWGVAIPAAVFNNIFSKNLWRIADPAVRAALDNGNAYAFAARDFVLSFPEGAQSSVVEVYTIALRMTWIISAAITGATGIFTLFEVDIPLRASLRSAFGIKEPKREAKSEA</sequence>
<keyword evidence="5 7" id="KW-0472">Membrane</keyword>
<dbReference type="InterPro" id="IPR036259">
    <property type="entry name" value="MFS_trans_sf"/>
</dbReference>
<feature type="transmembrane region" description="Helical" evidence="7">
    <location>
        <begin position="454"/>
        <end position="474"/>
    </location>
</feature>
<dbReference type="SUPFAM" id="SSF103473">
    <property type="entry name" value="MFS general substrate transporter"/>
    <property type="match status" value="1"/>
</dbReference>
<dbReference type="Pfam" id="PF07690">
    <property type="entry name" value="MFS_1"/>
    <property type="match status" value="1"/>
</dbReference>
<reference evidence="8 9" key="1">
    <citation type="journal article" date="2014" name="Genome Announc.">
        <title>Draft genome sequence of the pathogenic fungus Scedosporium apiospermum.</title>
        <authorList>
            <person name="Vandeputte P."/>
            <person name="Ghamrawi S."/>
            <person name="Rechenmann M."/>
            <person name="Iltis A."/>
            <person name="Giraud S."/>
            <person name="Fleury M."/>
            <person name="Thornton C."/>
            <person name="Delhaes L."/>
            <person name="Meyer W."/>
            <person name="Papon N."/>
            <person name="Bouchara J.P."/>
        </authorList>
    </citation>
    <scope>NUCLEOTIDE SEQUENCE [LARGE SCALE GENOMIC DNA]</scope>
    <source>
        <strain evidence="8 9">IHEM 14462</strain>
    </source>
</reference>
<keyword evidence="9" id="KW-1185">Reference proteome</keyword>
<dbReference type="Gene3D" id="1.20.1720.10">
    <property type="entry name" value="Multidrug resistance protein D"/>
    <property type="match status" value="2"/>
</dbReference>
<name>A0A084G2U7_PSEDA</name>
<dbReference type="OMA" id="LMCLGIF"/>
<dbReference type="InterPro" id="IPR005829">
    <property type="entry name" value="Sugar_transporter_CS"/>
</dbReference>
<dbReference type="GO" id="GO:0022857">
    <property type="term" value="F:transmembrane transporter activity"/>
    <property type="evidence" value="ECO:0007669"/>
    <property type="project" value="InterPro"/>
</dbReference>
<dbReference type="KEGG" id="sapo:SAPIO_CDS6979"/>
<dbReference type="RefSeq" id="XP_016641458.1">
    <property type="nucleotide sequence ID" value="XM_016788934.1"/>
</dbReference>
<keyword evidence="2" id="KW-0813">Transport</keyword>
<dbReference type="HOGENOM" id="CLU_000960_22_0_1"/>
<proteinExistence type="predicted"/>
<dbReference type="GeneID" id="27726051"/>
<feature type="transmembrane region" description="Helical" evidence="7">
    <location>
        <begin position="248"/>
        <end position="268"/>
    </location>
</feature>
<feature type="transmembrane region" description="Helical" evidence="7">
    <location>
        <begin position="339"/>
        <end position="364"/>
    </location>
</feature>
<feature type="transmembrane region" description="Helical" evidence="7">
    <location>
        <begin position="208"/>
        <end position="227"/>
    </location>
</feature>
<feature type="transmembrane region" description="Helical" evidence="7">
    <location>
        <begin position="288"/>
        <end position="307"/>
    </location>
</feature>
<evidence type="ECO:0000256" key="5">
    <source>
        <dbReference type="ARBA" id="ARBA00023136"/>
    </source>
</evidence>
<evidence type="ECO:0008006" key="10">
    <source>
        <dbReference type="Google" id="ProtNLM"/>
    </source>
</evidence>
<accession>A0A084G2U7</accession>
<dbReference type="AlphaFoldDB" id="A0A084G2U7"/>
<gene>
    <name evidence="8" type="ORF">SAPIO_CDS6979</name>
</gene>
<evidence type="ECO:0000256" key="3">
    <source>
        <dbReference type="ARBA" id="ARBA00022692"/>
    </source>
</evidence>
<dbReference type="OrthoDB" id="10021397at2759"/>
<feature type="transmembrane region" description="Helical" evidence="7">
    <location>
        <begin position="177"/>
        <end position="196"/>
    </location>
</feature>
<dbReference type="VEuPathDB" id="FungiDB:SAPIO_CDS6979"/>
<evidence type="ECO:0000256" key="1">
    <source>
        <dbReference type="ARBA" id="ARBA00004141"/>
    </source>
</evidence>
<keyword evidence="4 7" id="KW-1133">Transmembrane helix</keyword>
<feature type="transmembrane region" description="Helical" evidence="7">
    <location>
        <begin position="76"/>
        <end position="104"/>
    </location>
</feature>
<comment type="subcellular location">
    <subcellularLocation>
        <location evidence="1">Membrane</location>
        <topology evidence="1">Multi-pass membrane protein</topology>
    </subcellularLocation>
</comment>
<evidence type="ECO:0000256" key="6">
    <source>
        <dbReference type="ARBA" id="ARBA00023180"/>
    </source>
</evidence>
<comment type="caution">
    <text evidence="8">The sequence shown here is derived from an EMBL/GenBank/DDBJ whole genome shotgun (WGS) entry which is preliminary data.</text>
</comment>
<dbReference type="Proteomes" id="UP000028545">
    <property type="component" value="Unassembled WGS sequence"/>
</dbReference>